<name>A0A7M1S5G0_9BACT</name>
<feature type="domain" description="Phosphoribosyltransferase" evidence="1">
    <location>
        <begin position="15"/>
        <end position="193"/>
    </location>
</feature>
<dbReference type="Gene3D" id="3.40.50.2020">
    <property type="match status" value="1"/>
</dbReference>
<dbReference type="InterPro" id="IPR000836">
    <property type="entry name" value="PRTase_dom"/>
</dbReference>
<organism evidence="2 3">
    <name type="scientific">Sulfurovum indicum</name>
    <dbReference type="NCBI Taxonomy" id="2779528"/>
    <lineage>
        <taxon>Bacteria</taxon>
        <taxon>Pseudomonadati</taxon>
        <taxon>Campylobacterota</taxon>
        <taxon>Epsilonproteobacteria</taxon>
        <taxon>Campylobacterales</taxon>
        <taxon>Sulfurovaceae</taxon>
        <taxon>Sulfurovum</taxon>
    </lineage>
</organism>
<dbReference type="Gene3D" id="3.30.1310.20">
    <property type="entry name" value="PRTase-like"/>
    <property type="match status" value="1"/>
</dbReference>
<sequence>MTGDSDHSHYFEDREDAARQLIETLPLELLRENETVVIGVSEGGVYFADKIAKSLDAQMDILLTEPVLAPNNPEVAIAMVSETEEVVLHKVLVDAFDINEDFVYNEAQRKYDEEVLGYVYKYRKGKDILSLKGKYVILADECIETGLTMMVALKSVIAREAKNIYIATPVLDRAVYENLIAVCDGVFCPHKIQDYISIEYYYKNFRHLDFDEILRIVESYEKFKKQTE</sequence>
<proteinExistence type="predicted"/>
<dbReference type="InterPro" id="IPR029057">
    <property type="entry name" value="PRTase-like"/>
</dbReference>
<dbReference type="CDD" id="cd06223">
    <property type="entry name" value="PRTases_typeI"/>
    <property type="match status" value="1"/>
</dbReference>
<gene>
    <name evidence="2" type="ORF">IMZ28_02655</name>
</gene>
<dbReference type="KEGG" id="sinu:IMZ28_02655"/>
<protein>
    <recommendedName>
        <fullName evidence="1">Phosphoribosyltransferase domain-containing protein</fullName>
    </recommendedName>
</protein>
<dbReference type="RefSeq" id="WP_197549157.1">
    <property type="nucleotide sequence ID" value="NZ_CP063164.1"/>
</dbReference>
<dbReference type="SUPFAM" id="SSF53271">
    <property type="entry name" value="PRTase-like"/>
    <property type="match status" value="1"/>
</dbReference>
<accession>A0A7M1S5G0</accession>
<reference evidence="2 3" key="1">
    <citation type="submission" date="2020-10" db="EMBL/GenBank/DDBJ databases">
        <title>The genome of sulfurovum sp.</title>
        <authorList>
            <person name="Xie S."/>
            <person name="Shao Z."/>
            <person name="Jiang L."/>
        </authorList>
    </citation>
    <scope>NUCLEOTIDE SEQUENCE [LARGE SCALE GENOMIC DNA]</scope>
    <source>
        <strain evidence="2 3">ST-419</strain>
    </source>
</reference>
<keyword evidence="3" id="KW-1185">Reference proteome</keyword>
<dbReference type="AlphaFoldDB" id="A0A7M1S5G0"/>
<dbReference type="EMBL" id="CP063164">
    <property type="protein sequence ID" value="QOR62394.1"/>
    <property type="molecule type" value="Genomic_DNA"/>
</dbReference>
<evidence type="ECO:0000259" key="1">
    <source>
        <dbReference type="Pfam" id="PF00156"/>
    </source>
</evidence>
<dbReference type="Pfam" id="PF00156">
    <property type="entry name" value="Pribosyltran"/>
    <property type="match status" value="1"/>
</dbReference>
<evidence type="ECO:0000313" key="3">
    <source>
        <dbReference type="Proteomes" id="UP000595074"/>
    </source>
</evidence>
<evidence type="ECO:0000313" key="2">
    <source>
        <dbReference type="EMBL" id="QOR62394.1"/>
    </source>
</evidence>
<dbReference type="Proteomes" id="UP000595074">
    <property type="component" value="Chromosome"/>
</dbReference>